<keyword evidence="2" id="KW-1185">Reference proteome</keyword>
<sequence length="318" mass="35153">MAATNMEEAAVITADYISSLDNLPQEIAHLLAEIKHKDLRVQEIQQDIQKESQKYVRHSKREGTPMTPRDAQIPQKIEEYFRLAEKITDEKIELAQRINALITRTRARLDHDLARVLEISGEESLRPSSTYVNTTRSAAQLIQDQLRAASISLPEAVPITPVTTTASAPPAAPPPKRRKLGQTQSVAAIKLPSPAPMAAAPTRARIAQQQSHRPSPARGVAARKATSPLGDEDAEGEDDDEAMADGNDDDEALYCFCQKPSYGEMIGCENDECAYEWFHLDCVKVKPPLPDHWYCADCLKKKAGQALAPSAPQKKKKR</sequence>
<dbReference type="EMBL" id="MU273471">
    <property type="protein sequence ID" value="KAI0036470.1"/>
    <property type="molecule type" value="Genomic_DNA"/>
</dbReference>
<reference evidence="1" key="1">
    <citation type="submission" date="2021-02" db="EMBL/GenBank/DDBJ databases">
        <authorList>
            <consortium name="DOE Joint Genome Institute"/>
            <person name="Ahrendt S."/>
            <person name="Looney B.P."/>
            <person name="Miyauchi S."/>
            <person name="Morin E."/>
            <person name="Drula E."/>
            <person name="Courty P.E."/>
            <person name="Chicoki N."/>
            <person name="Fauchery L."/>
            <person name="Kohler A."/>
            <person name="Kuo A."/>
            <person name="Labutti K."/>
            <person name="Pangilinan J."/>
            <person name="Lipzen A."/>
            <person name="Riley R."/>
            <person name="Andreopoulos W."/>
            <person name="He G."/>
            <person name="Johnson J."/>
            <person name="Barry K.W."/>
            <person name="Grigoriev I.V."/>
            <person name="Nagy L."/>
            <person name="Hibbett D."/>
            <person name="Henrissat B."/>
            <person name="Matheny P.B."/>
            <person name="Labbe J."/>
            <person name="Martin F."/>
        </authorList>
    </citation>
    <scope>NUCLEOTIDE SEQUENCE</scope>
    <source>
        <strain evidence="1">EC-137</strain>
    </source>
</reference>
<evidence type="ECO:0000313" key="2">
    <source>
        <dbReference type="Proteomes" id="UP000814128"/>
    </source>
</evidence>
<protein>
    <submittedName>
        <fullName evidence="1">Uncharacterized protein</fullName>
    </submittedName>
</protein>
<name>A0ACB8QXU8_9AGAM</name>
<reference evidence="1" key="2">
    <citation type="journal article" date="2022" name="New Phytol.">
        <title>Evolutionary transition to the ectomycorrhizal habit in the genomes of a hyperdiverse lineage of mushroom-forming fungi.</title>
        <authorList>
            <person name="Looney B."/>
            <person name="Miyauchi S."/>
            <person name="Morin E."/>
            <person name="Drula E."/>
            <person name="Courty P.E."/>
            <person name="Kohler A."/>
            <person name="Kuo A."/>
            <person name="LaButti K."/>
            <person name="Pangilinan J."/>
            <person name="Lipzen A."/>
            <person name="Riley R."/>
            <person name="Andreopoulos W."/>
            <person name="He G."/>
            <person name="Johnson J."/>
            <person name="Nolan M."/>
            <person name="Tritt A."/>
            <person name="Barry K.W."/>
            <person name="Grigoriev I.V."/>
            <person name="Nagy L.G."/>
            <person name="Hibbett D."/>
            <person name="Henrissat B."/>
            <person name="Matheny P.B."/>
            <person name="Labbe J."/>
            <person name="Martin F.M."/>
        </authorList>
    </citation>
    <scope>NUCLEOTIDE SEQUENCE</scope>
    <source>
        <strain evidence="1">EC-137</strain>
    </source>
</reference>
<accession>A0ACB8QXU8</accession>
<organism evidence="1 2">
    <name type="scientific">Vararia minispora EC-137</name>
    <dbReference type="NCBI Taxonomy" id="1314806"/>
    <lineage>
        <taxon>Eukaryota</taxon>
        <taxon>Fungi</taxon>
        <taxon>Dikarya</taxon>
        <taxon>Basidiomycota</taxon>
        <taxon>Agaricomycotina</taxon>
        <taxon>Agaricomycetes</taxon>
        <taxon>Russulales</taxon>
        <taxon>Lachnocladiaceae</taxon>
        <taxon>Vararia</taxon>
    </lineage>
</organism>
<evidence type="ECO:0000313" key="1">
    <source>
        <dbReference type="EMBL" id="KAI0036470.1"/>
    </source>
</evidence>
<comment type="caution">
    <text evidence="1">The sequence shown here is derived from an EMBL/GenBank/DDBJ whole genome shotgun (WGS) entry which is preliminary data.</text>
</comment>
<proteinExistence type="predicted"/>
<gene>
    <name evidence="1" type="ORF">K488DRAFT_75992</name>
</gene>
<dbReference type="Proteomes" id="UP000814128">
    <property type="component" value="Unassembled WGS sequence"/>
</dbReference>